<proteinExistence type="predicted"/>
<dbReference type="Gene3D" id="3.90.320.10">
    <property type="match status" value="1"/>
</dbReference>
<dbReference type="InterPro" id="IPR038726">
    <property type="entry name" value="PDDEXK_AddAB-type"/>
</dbReference>
<reference evidence="2" key="1">
    <citation type="submission" date="2020-04" db="EMBL/GenBank/DDBJ databases">
        <authorList>
            <person name="Chiriac C."/>
            <person name="Salcher M."/>
            <person name="Ghai R."/>
            <person name="Kavagutti S V."/>
        </authorList>
    </citation>
    <scope>NUCLEOTIDE SEQUENCE</scope>
</reference>
<organism evidence="2">
    <name type="scientific">uncultured Caudovirales phage</name>
    <dbReference type="NCBI Taxonomy" id="2100421"/>
    <lineage>
        <taxon>Viruses</taxon>
        <taxon>Duplodnaviria</taxon>
        <taxon>Heunggongvirae</taxon>
        <taxon>Uroviricota</taxon>
        <taxon>Caudoviricetes</taxon>
        <taxon>Peduoviridae</taxon>
        <taxon>Maltschvirus</taxon>
        <taxon>Maltschvirus maltsch</taxon>
    </lineage>
</organism>
<feature type="domain" description="PD-(D/E)XK endonuclease-like" evidence="1">
    <location>
        <begin position="27"/>
        <end position="303"/>
    </location>
</feature>
<evidence type="ECO:0000313" key="2">
    <source>
        <dbReference type="EMBL" id="CAB4138524.1"/>
    </source>
</evidence>
<protein>
    <submittedName>
        <fullName evidence="2">PD-(D/E)XK nuclease superfamily</fullName>
    </submittedName>
</protein>
<dbReference type="Pfam" id="PF12705">
    <property type="entry name" value="PDDEXK_1"/>
    <property type="match status" value="1"/>
</dbReference>
<dbReference type="InterPro" id="IPR011604">
    <property type="entry name" value="PDDEXK-like_dom_sf"/>
</dbReference>
<accession>A0A6J5LVB0</accession>
<name>A0A6J5LVB0_9CAUD</name>
<evidence type="ECO:0000259" key="1">
    <source>
        <dbReference type="Pfam" id="PF12705"/>
    </source>
</evidence>
<sequence>MKKKIPKIVKEIQKHSFPELDKSSVKTISYSQMSMFMSCPKKWELQYKEGNYSFKPSIHATFGTALHETLQNYLTVFYEESGAEADRIDIESYFQDRLSEVYKSGYESNQKVHFSNPEELREFYEDGLEIIKFFKKKKGGYFDKKGWHLIGCEIPIQLPPHPDYKNIIYKGYLDLVLYDESTNTFKIIDIKTSTRGWNDKNKKDETKQFQLILYKQYFSQIFNVPIDNIEIEFFIVKRKIWEKSEYPQSRIQTFTPLSGKIKSSKASKAVYNFIDKAFEQNGEYKDIKHEVNPSKENCMYCFFTDKPDLCSKGQEILKKD</sequence>
<gene>
    <name evidence="2" type="ORF">UFOVP331_85</name>
</gene>
<dbReference type="EMBL" id="LR796345">
    <property type="protein sequence ID" value="CAB4138524.1"/>
    <property type="molecule type" value="Genomic_DNA"/>
</dbReference>